<evidence type="ECO:0000313" key="1">
    <source>
        <dbReference type="EMBL" id="AKF13542.1"/>
    </source>
</evidence>
<dbReference type="Proteomes" id="UP000202958">
    <property type="component" value="Segment"/>
</dbReference>
<organism evidence="1 2">
    <name type="scientific">Sinorhizobium phage phiN3</name>
    <dbReference type="NCBI Taxonomy" id="1647405"/>
    <lineage>
        <taxon>Viruses</taxon>
        <taxon>Duplodnaviria</taxon>
        <taxon>Heunggongvirae</taxon>
        <taxon>Uroviricota</taxon>
        <taxon>Caudoviricetes</taxon>
        <taxon>Emdodecavirus</taxon>
        <taxon>Emdodecavirus N3</taxon>
    </lineage>
</organism>
<dbReference type="EMBL" id="KR052482">
    <property type="protein sequence ID" value="AKF13542.1"/>
    <property type="molecule type" value="Genomic_DNA"/>
</dbReference>
<accession>A0A0F6WD03</accession>
<name>A0A0F6WD03_9CAUD</name>
<sequence>MTLHERQSENMRRAIEEFQGYVNELSNGDPTSMRIAYIRNKAEVCEDLMNACNNSDATLSRLLTSVFQLTN</sequence>
<protein>
    <submittedName>
        <fullName evidence="1">Uncharacterized protein</fullName>
    </submittedName>
</protein>
<dbReference type="RefSeq" id="YP_009212519.1">
    <property type="nucleotide sequence ID" value="NC_028945.1"/>
</dbReference>
<proteinExistence type="predicted"/>
<dbReference type="KEGG" id="vg:26639014"/>
<evidence type="ECO:0000313" key="2">
    <source>
        <dbReference type="Proteomes" id="UP000202958"/>
    </source>
</evidence>
<keyword evidence="2" id="KW-1185">Reference proteome</keyword>
<gene>
    <name evidence="1" type="ORF">PHIN3_279</name>
</gene>
<reference evidence="1 2" key="1">
    <citation type="submission" date="2015-04" db="EMBL/GenBank/DDBJ databases">
        <authorList>
            <person name="Hodson T.S."/>
            <person name="Hyde J.R."/>
            <person name="Schouten J.T."/>
            <person name="Crockett J.T."/>
            <person name="Smith T.A."/>
            <person name="Merrill B.D."/>
            <person name="Crook M.B."/>
            <person name="Griffitts J.S."/>
            <person name="Burnett S.H."/>
            <person name="Grose J.H."/>
            <person name="Breakwell D.P."/>
        </authorList>
    </citation>
    <scope>NUCLEOTIDE SEQUENCE [LARGE SCALE GENOMIC DNA]</scope>
</reference>
<dbReference type="GeneID" id="26639014"/>